<evidence type="ECO:0000313" key="1">
    <source>
        <dbReference type="EMBL" id="KAH0454316.1"/>
    </source>
</evidence>
<gene>
    <name evidence="1" type="ORF">IEQ34_016240</name>
</gene>
<accession>A0AAV7GCY9</accession>
<organism evidence="1 2">
    <name type="scientific">Dendrobium chrysotoxum</name>
    <name type="common">Orchid</name>
    <dbReference type="NCBI Taxonomy" id="161865"/>
    <lineage>
        <taxon>Eukaryota</taxon>
        <taxon>Viridiplantae</taxon>
        <taxon>Streptophyta</taxon>
        <taxon>Embryophyta</taxon>
        <taxon>Tracheophyta</taxon>
        <taxon>Spermatophyta</taxon>
        <taxon>Magnoliopsida</taxon>
        <taxon>Liliopsida</taxon>
        <taxon>Asparagales</taxon>
        <taxon>Orchidaceae</taxon>
        <taxon>Epidendroideae</taxon>
        <taxon>Malaxideae</taxon>
        <taxon>Dendrobiinae</taxon>
        <taxon>Dendrobium</taxon>
    </lineage>
</organism>
<sequence>MVIDLLEEFGEKATLRKEEVKRRIVKYYNSNVKEKAFQPNDPIMKKVDEIGHDLIHKKTHEMEKNLQVLNRHRNPQKISTTTLSKR</sequence>
<dbReference type="Proteomes" id="UP000775213">
    <property type="component" value="Unassembled WGS sequence"/>
</dbReference>
<protein>
    <submittedName>
        <fullName evidence="1">Uncharacterized protein</fullName>
    </submittedName>
</protein>
<reference evidence="1 2" key="1">
    <citation type="journal article" date="2021" name="Hortic Res">
        <title>Chromosome-scale assembly of the Dendrobium chrysotoxum genome enhances the understanding of orchid evolution.</title>
        <authorList>
            <person name="Zhang Y."/>
            <person name="Zhang G.Q."/>
            <person name="Zhang D."/>
            <person name="Liu X.D."/>
            <person name="Xu X.Y."/>
            <person name="Sun W.H."/>
            <person name="Yu X."/>
            <person name="Zhu X."/>
            <person name="Wang Z.W."/>
            <person name="Zhao X."/>
            <person name="Zhong W.Y."/>
            <person name="Chen H."/>
            <person name="Yin W.L."/>
            <person name="Huang T."/>
            <person name="Niu S.C."/>
            <person name="Liu Z.J."/>
        </authorList>
    </citation>
    <scope>NUCLEOTIDE SEQUENCE [LARGE SCALE GENOMIC DNA]</scope>
    <source>
        <strain evidence="1">Lindl</strain>
    </source>
</reference>
<keyword evidence="2" id="KW-1185">Reference proteome</keyword>
<proteinExistence type="predicted"/>
<dbReference type="EMBL" id="JAGFBR010000015">
    <property type="protein sequence ID" value="KAH0454316.1"/>
    <property type="molecule type" value="Genomic_DNA"/>
</dbReference>
<dbReference type="AlphaFoldDB" id="A0AAV7GCY9"/>
<comment type="caution">
    <text evidence="1">The sequence shown here is derived from an EMBL/GenBank/DDBJ whole genome shotgun (WGS) entry which is preliminary data.</text>
</comment>
<evidence type="ECO:0000313" key="2">
    <source>
        <dbReference type="Proteomes" id="UP000775213"/>
    </source>
</evidence>
<name>A0AAV7GCY9_DENCH</name>